<comment type="caution">
    <text evidence="2">The sequence shown here is derived from an EMBL/GenBank/DDBJ whole genome shotgun (WGS) entry which is preliminary data.</text>
</comment>
<reference evidence="2" key="1">
    <citation type="journal article" date="2014" name="Front. Microbiol.">
        <title>High frequency of phylogenetically diverse reductive dehalogenase-homologous genes in deep subseafloor sedimentary metagenomes.</title>
        <authorList>
            <person name="Kawai M."/>
            <person name="Futagami T."/>
            <person name="Toyoda A."/>
            <person name="Takaki Y."/>
            <person name="Nishi S."/>
            <person name="Hori S."/>
            <person name="Arai W."/>
            <person name="Tsubouchi T."/>
            <person name="Morono Y."/>
            <person name="Uchiyama I."/>
            <person name="Ito T."/>
            <person name="Fujiyama A."/>
            <person name="Inagaki F."/>
            <person name="Takami H."/>
        </authorList>
    </citation>
    <scope>NUCLEOTIDE SEQUENCE</scope>
    <source>
        <strain evidence="2">Expedition CK06-06</strain>
    </source>
</reference>
<dbReference type="PANTHER" id="PTHR47099">
    <property type="entry name" value="METHYLCOBAMIDE:COM METHYLTRANSFERASE MTBA"/>
    <property type="match status" value="1"/>
</dbReference>
<dbReference type="PANTHER" id="PTHR47099:SF1">
    <property type="entry name" value="METHYLCOBAMIDE:COM METHYLTRANSFERASE MTBA"/>
    <property type="match status" value="1"/>
</dbReference>
<proteinExistence type="predicted"/>
<protein>
    <recommendedName>
        <fullName evidence="1">Uroporphyrinogen decarboxylase (URO-D) domain-containing protein</fullName>
    </recommendedName>
</protein>
<dbReference type="Pfam" id="PF01208">
    <property type="entry name" value="URO-D"/>
    <property type="match status" value="1"/>
</dbReference>
<feature type="non-terminal residue" evidence="2">
    <location>
        <position position="1"/>
    </location>
</feature>
<accession>X1LYF4</accession>
<organism evidence="2">
    <name type="scientific">marine sediment metagenome</name>
    <dbReference type="NCBI Taxonomy" id="412755"/>
    <lineage>
        <taxon>unclassified sequences</taxon>
        <taxon>metagenomes</taxon>
        <taxon>ecological metagenomes</taxon>
    </lineage>
</organism>
<sequence length="221" mass="25126">PTSGVFEKSFALRGFENFYMDLVKNPEFARIIMDKMVEFYVSYWEEILPRVGRYVQIIKMGDDLGGQSGPLINPELYGKMVKPRQKKVFSCIKERTNAKLYLHSCGAIYEFIPDIIESGVDILNPVQVSAKGMDTKRLKQEFGDRLSFWGAIDTQRILPFGTPGDVEEEVKRRIYDLASGGGYVLAPVHNIQANTPAENIVAMFEAAKKYGKYPNQYMEKT</sequence>
<feature type="domain" description="Uroporphyrinogen decarboxylase (URO-D)" evidence="1">
    <location>
        <begin position="13"/>
        <end position="210"/>
    </location>
</feature>
<dbReference type="Gene3D" id="3.20.20.210">
    <property type="match status" value="1"/>
</dbReference>
<dbReference type="InterPro" id="IPR000257">
    <property type="entry name" value="Uroporphyrinogen_deCOase"/>
</dbReference>
<evidence type="ECO:0000259" key="1">
    <source>
        <dbReference type="Pfam" id="PF01208"/>
    </source>
</evidence>
<dbReference type="SUPFAM" id="SSF51726">
    <property type="entry name" value="UROD/MetE-like"/>
    <property type="match status" value="1"/>
</dbReference>
<name>X1LYF4_9ZZZZ</name>
<dbReference type="EMBL" id="BARV01008990">
    <property type="protein sequence ID" value="GAI10846.1"/>
    <property type="molecule type" value="Genomic_DNA"/>
</dbReference>
<gene>
    <name evidence="2" type="ORF">S06H3_17896</name>
</gene>
<dbReference type="GO" id="GO:0004853">
    <property type="term" value="F:uroporphyrinogen decarboxylase activity"/>
    <property type="evidence" value="ECO:0007669"/>
    <property type="project" value="InterPro"/>
</dbReference>
<dbReference type="InterPro" id="IPR052024">
    <property type="entry name" value="Methanogen_methyltrans"/>
</dbReference>
<evidence type="ECO:0000313" key="2">
    <source>
        <dbReference type="EMBL" id="GAI10846.1"/>
    </source>
</evidence>
<dbReference type="InterPro" id="IPR038071">
    <property type="entry name" value="UROD/MetE-like_sf"/>
</dbReference>
<dbReference type="GO" id="GO:0006779">
    <property type="term" value="P:porphyrin-containing compound biosynthetic process"/>
    <property type="evidence" value="ECO:0007669"/>
    <property type="project" value="InterPro"/>
</dbReference>
<dbReference type="AlphaFoldDB" id="X1LYF4"/>